<keyword evidence="2 3" id="KW-0195">Cyclin</keyword>
<reference evidence="5 6" key="1">
    <citation type="submission" date="2020-04" db="EMBL/GenBank/DDBJ databases">
        <authorList>
            <person name="Alioto T."/>
            <person name="Alioto T."/>
            <person name="Gomez Garrido J."/>
        </authorList>
    </citation>
    <scope>NUCLEOTIDE SEQUENCE [LARGE SCALE GENOMIC DNA]</scope>
</reference>
<dbReference type="OrthoDB" id="10250320at2759"/>
<dbReference type="Gene3D" id="1.10.472.10">
    <property type="entry name" value="Cyclin-like"/>
    <property type="match status" value="1"/>
</dbReference>
<feature type="domain" description="Cyclin-like" evidence="4">
    <location>
        <begin position="77"/>
        <end position="162"/>
    </location>
</feature>
<dbReference type="FunFam" id="1.10.472.10:FF:000011">
    <property type="entry name" value="Cyclin-Y isoform 1"/>
    <property type="match status" value="1"/>
</dbReference>
<organism evidence="5 6">
    <name type="scientific">Cloeon dipterum</name>
    <dbReference type="NCBI Taxonomy" id="197152"/>
    <lineage>
        <taxon>Eukaryota</taxon>
        <taxon>Metazoa</taxon>
        <taxon>Ecdysozoa</taxon>
        <taxon>Arthropoda</taxon>
        <taxon>Hexapoda</taxon>
        <taxon>Insecta</taxon>
        <taxon>Pterygota</taxon>
        <taxon>Palaeoptera</taxon>
        <taxon>Ephemeroptera</taxon>
        <taxon>Pisciforma</taxon>
        <taxon>Baetidae</taxon>
        <taxon>Cloeon</taxon>
    </lineage>
</organism>
<evidence type="ECO:0000259" key="4">
    <source>
        <dbReference type="SMART" id="SM00385"/>
    </source>
</evidence>
<dbReference type="Pfam" id="PF00134">
    <property type="entry name" value="Cyclin_N"/>
    <property type="match status" value="1"/>
</dbReference>
<dbReference type="CDD" id="cd20540">
    <property type="entry name" value="CYCLIN_CCNY_like"/>
    <property type="match status" value="1"/>
</dbReference>
<dbReference type="SMART" id="SM00385">
    <property type="entry name" value="CYCLIN"/>
    <property type="match status" value="1"/>
</dbReference>
<evidence type="ECO:0000256" key="1">
    <source>
        <dbReference type="ARBA" id="ARBA00005463"/>
    </source>
</evidence>
<dbReference type="InterPro" id="IPR013763">
    <property type="entry name" value="Cyclin-like_dom"/>
</dbReference>
<comment type="similarity">
    <text evidence="1">Belongs to the cyclin family. Cyclin Y subfamily.</text>
</comment>
<dbReference type="Proteomes" id="UP000494165">
    <property type="component" value="Unassembled WGS sequence"/>
</dbReference>
<comment type="caution">
    <text evidence="5">The sequence shown here is derived from an EMBL/GenBank/DDBJ whole genome shotgun (WGS) entry which is preliminary data.</text>
</comment>
<dbReference type="EMBL" id="CADEPI010000403">
    <property type="protein sequence ID" value="CAB3385295.1"/>
    <property type="molecule type" value="Genomic_DNA"/>
</dbReference>
<evidence type="ECO:0000313" key="6">
    <source>
        <dbReference type="Proteomes" id="UP000494165"/>
    </source>
</evidence>
<keyword evidence="6" id="KW-1185">Reference proteome</keyword>
<dbReference type="SUPFAM" id="SSF47954">
    <property type="entry name" value="Cyclin-like"/>
    <property type="match status" value="1"/>
</dbReference>
<dbReference type="InterPro" id="IPR012399">
    <property type="entry name" value="Cyclin_Y"/>
</dbReference>
<dbReference type="InterPro" id="IPR006671">
    <property type="entry name" value="Cyclin_N"/>
</dbReference>
<dbReference type="AlphaFoldDB" id="A0A8S1DZ42"/>
<evidence type="ECO:0000256" key="3">
    <source>
        <dbReference type="RuleBase" id="RU000383"/>
    </source>
</evidence>
<dbReference type="PIRSF" id="PIRSF028934">
    <property type="entry name" value="Cyclin_CG14939"/>
    <property type="match status" value="1"/>
</dbReference>
<dbReference type="InterPro" id="IPR036915">
    <property type="entry name" value="Cyclin-like_sf"/>
</dbReference>
<gene>
    <name evidence="5" type="ORF">CLODIP_2_CD11712</name>
</gene>
<proteinExistence type="inferred from homology"/>
<evidence type="ECO:0000313" key="5">
    <source>
        <dbReference type="EMBL" id="CAB3385295.1"/>
    </source>
</evidence>
<dbReference type="PANTHER" id="PTHR14248">
    <property type="entry name" value="CYCLIN Y, ISOFORM A"/>
    <property type="match status" value="1"/>
</dbReference>
<sequence length="251" mass="28637">MKKSSSCSTIFLDDSTVSQPNLKSTVKCVALAIYFHIKNRTSNKHLDIFDEKLHPLTKDSVPEDYDRHNPEHRQIYKFVRTLFNAAQLTAECAIITLVYLERLLTYAEIDITPGSWKRIVLGAILLASKVWDDQAVWNVDYCQILKDITVENMNELERQFLEMLQFNINVPSSVYAKYYFDLRTLAEANELAFPAEPLSRSRAQKLEAMSRIAEDRVVGGLVNSQISAQKRWASLDNVSCAISRRSVAILS</sequence>
<dbReference type="GO" id="GO:0019901">
    <property type="term" value="F:protein kinase binding"/>
    <property type="evidence" value="ECO:0007669"/>
    <property type="project" value="InterPro"/>
</dbReference>
<accession>A0A8S1DZ42</accession>
<protein>
    <recommendedName>
        <fullName evidence="4">Cyclin-like domain-containing protein</fullName>
    </recommendedName>
</protein>
<name>A0A8S1DZ42_9INSE</name>
<evidence type="ECO:0000256" key="2">
    <source>
        <dbReference type="ARBA" id="ARBA00023127"/>
    </source>
</evidence>